<keyword evidence="2" id="KW-1133">Transmembrane helix</keyword>
<evidence type="ECO:0000259" key="3">
    <source>
        <dbReference type="PROSITE" id="PS51109"/>
    </source>
</evidence>
<accession>A0A494WWL3</accession>
<proteinExistence type="predicted"/>
<keyword evidence="2" id="KW-0812">Transmembrane</keyword>
<dbReference type="Proteomes" id="UP000271256">
    <property type="component" value="Unassembled WGS sequence"/>
</dbReference>
<dbReference type="GO" id="GO:0009254">
    <property type="term" value="P:peptidoglycan turnover"/>
    <property type="evidence" value="ECO:0007669"/>
    <property type="project" value="InterPro"/>
</dbReference>
<evidence type="ECO:0000256" key="1">
    <source>
        <dbReference type="ARBA" id="ARBA00022729"/>
    </source>
</evidence>
<keyword evidence="1" id="KW-0732">Signal</keyword>
<gene>
    <name evidence="4" type="ORF">D7024_14010</name>
</gene>
<organism evidence="4 5">
    <name type="scientific">Desulfofundulus salinus</name>
    <dbReference type="NCBI Taxonomy" id="2419843"/>
    <lineage>
        <taxon>Bacteria</taxon>
        <taxon>Bacillati</taxon>
        <taxon>Bacillota</taxon>
        <taxon>Clostridia</taxon>
        <taxon>Eubacteriales</taxon>
        <taxon>Peptococcaceae</taxon>
        <taxon>Desulfofundulus</taxon>
    </lineage>
</organism>
<dbReference type="InterPro" id="IPR007137">
    <property type="entry name" value="DUF348"/>
</dbReference>
<dbReference type="InterPro" id="IPR051933">
    <property type="entry name" value="Resuscitation_pf_RpfB"/>
</dbReference>
<feature type="transmembrane region" description="Helical" evidence="2">
    <location>
        <begin position="35"/>
        <end position="58"/>
    </location>
</feature>
<dbReference type="Gene3D" id="2.40.40.10">
    <property type="entry name" value="RlpA-like domain"/>
    <property type="match status" value="1"/>
</dbReference>
<dbReference type="PANTHER" id="PTHR39160">
    <property type="entry name" value="CELL WALL-BINDING PROTEIN YOCH"/>
    <property type="match status" value="1"/>
</dbReference>
<dbReference type="SMART" id="SM01208">
    <property type="entry name" value="G5"/>
    <property type="match status" value="1"/>
</dbReference>
<reference evidence="4 5" key="1">
    <citation type="submission" date="2018-10" db="EMBL/GenBank/DDBJ databases">
        <authorList>
            <person name="Grouzdev D.S."/>
            <person name="Krutkina M.S."/>
            <person name="Tourova T.P."/>
            <person name="Nazina T.N."/>
        </authorList>
    </citation>
    <scope>NUCLEOTIDE SEQUENCE [LARGE SCALE GENOMIC DNA]</scope>
    <source>
        <strain evidence="4 5">435</strain>
    </source>
</reference>
<dbReference type="PROSITE" id="PS51109">
    <property type="entry name" value="G5"/>
    <property type="match status" value="1"/>
</dbReference>
<feature type="domain" description="G5" evidence="3">
    <location>
        <begin position="171"/>
        <end position="251"/>
    </location>
</feature>
<dbReference type="InterPro" id="IPR036908">
    <property type="entry name" value="RlpA-like_sf"/>
</dbReference>
<keyword evidence="5" id="KW-1185">Reference proteome</keyword>
<dbReference type="InterPro" id="IPR010611">
    <property type="entry name" value="3D_dom"/>
</dbReference>
<name>A0A494WWL3_9FIRM</name>
<comment type="caution">
    <text evidence="4">The sequence shown here is derived from an EMBL/GenBank/DDBJ whole genome shotgun (WGS) entry which is preliminary data.</text>
</comment>
<dbReference type="Gene3D" id="2.20.230.10">
    <property type="entry name" value="Resuscitation-promoting factor rpfb"/>
    <property type="match status" value="1"/>
</dbReference>
<dbReference type="GO" id="GO:0004553">
    <property type="term" value="F:hydrolase activity, hydrolyzing O-glycosyl compounds"/>
    <property type="evidence" value="ECO:0007669"/>
    <property type="project" value="InterPro"/>
</dbReference>
<dbReference type="OrthoDB" id="9798935at2"/>
<evidence type="ECO:0000313" key="5">
    <source>
        <dbReference type="Proteomes" id="UP000271256"/>
    </source>
</evidence>
<dbReference type="GO" id="GO:0019867">
    <property type="term" value="C:outer membrane"/>
    <property type="evidence" value="ECO:0007669"/>
    <property type="project" value="InterPro"/>
</dbReference>
<dbReference type="SUPFAM" id="SSF50685">
    <property type="entry name" value="Barwin-like endoglucanases"/>
    <property type="match status" value="1"/>
</dbReference>
<dbReference type="Pfam" id="PF03990">
    <property type="entry name" value="DUF348"/>
    <property type="match status" value="2"/>
</dbReference>
<dbReference type="PANTHER" id="PTHR39160:SF4">
    <property type="entry name" value="RESUSCITATION-PROMOTING FACTOR RPFB"/>
    <property type="match status" value="1"/>
</dbReference>
<evidence type="ECO:0000256" key="2">
    <source>
        <dbReference type="SAM" id="Phobius"/>
    </source>
</evidence>
<dbReference type="EMBL" id="RBWE01000001">
    <property type="protein sequence ID" value="RKO67938.1"/>
    <property type="molecule type" value="Genomic_DNA"/>
</dbReference>
<keyword evidence="2" id="KW-0472">Membrane</keyword>
<dbReference type="Pfam" id="PF07501">
    <property type="entry name" value="G5"/>
    <property type="match status" value="1"/>
</dbReference>
<dbReference type="InterPro" id="IPR011098">
    <property type="entry name" value="G5_dom"/>
</dbReference>
<evidence type="ECO:0000313" key="4">
    <source>
        <dbReference type="EMBL" id="RKO67938.1"/>
    </source>
</evidence>
<dbReference type="CDD" id="cd22786">
    <property type="entry name" value="DPBB_YuiC-like"/>
    <property type="match status" value="1"/>
</dbReference>
<protein>
    <submittedName>
        <fullName evidence="4">DUF348 domain-containing protein</fullName>
    </submittedName>
</protein>
<sequence length="350" mass="38711">MGNSKCKRRDNVEWSTLGRPRNPFRGGIHPRNFRLTLLSLCLFLVVVVGSLVFAGYAWAKKNITLVVDGREITLETRVNTVGDLLETQDIQLGPRDRVEPDLATPVAEGMRVVVKRAVPVTVTAGGKTLKLLTAASTVREALQEADIVPGKEDIVTPGPEEEIRPGMAIRVIRVRQVAREIMVPLPYSTRREPDPNLMRGQVKVVQAGRQGKEKQRWVLVYHDGQEVKRVMEASQVVTPPVDRVVRVGTLQQVSRGGRDIRFSRVIDMVANAYTYTGNNTASGVPPRVGVAAVDPRVIPLGTRLYVEGYGYATALDVGSSIRGNRVDLFMESAAEARRWGVRRVNVYVLD</sequence>
<dbReference type="Pfam" id="PF06725">
    <property type="entry name" value="3D"/>
    <property type="match status" value="1"/>
</dbReference>
<dbReference type="AlphaFoldDB" id="A0A494WWL3"/>